<name>Q0AZJ7_SYNWW</name>
<dbReference type="AlphaFoldDB" id="Q0AZJ7"/>
<dbReference type="OrthoDB" id="9787572at2"/>
<keyword evidence="2" id="KW-1185">Reference proteome</keyword>
<reference evidence="2" key="1">
    <citation type="journal article" date="2010" name="Environ. Microbiol.">
        <title>The genome of Syntrophomonas wolfei: new insights into syntrophic metabolism and biohydrogen production.</title>
        <authorList>
            <person name="Sieber J.R."/>
            <person name="Sims D.R."/>
            <person name="Han C."/>
            <person name="Kim E."/>
            <person name="Lykidis A."/>
            <person name="Lapidus A.L."/>
            <person name="McDonnald E."/>
            <person name="Rohlin L."/>
            <person name="Culley D.E."/>
            <person name="Gunsalus R."/>
            <person name="McInerney M.J."/>
        </authorList>
    </citation>
    <scope>NUCLEOTIDE SEQUENCE [LARGE SCALE GENOMIC DNA]</scope>
    <source>
        <strain evidence="2">DSM 2245B / Goettingen</strain>
    </source>
</reference>
<sequence>MFEFLYPQIYVKSLLDIPLDKLREIKINTFILDLDNTITEWNRREVRQEIAEWFENIKGQGFKACILSNNGEQRVLAVARSLGIPYLHRAQKPRRRAFFQALSLMESQAAETAVIGDQIFTDVLGGNRAGLFTILVVPLDKREFPGTKISRCLEYFVLRRLRQELVVGRRTSDE</sequence>
<dbReference type="RefSeq" id="WP_011639962.1">
    <property type="nucleotide sequence ID" value="NC_008346.1"/>
</dbReference>
<dbReference type="STRING" id="335541.Swol_0523"/>
<dbReference type="InterPro" id="IPR010021">
    <property type="entry name" value="PGPP1/Gep4"/>
</dbReference>
<dbReference type="InterPro" id="IPR027706">
    <property type="entry name" value="PGP_Pase"/>
</dbReference>
<dbReference type="Gene3D" id="3.40.50.1000">
    <property type="entry name" value="HAD superfamily/HAD-like"/>
    <property type="match status" value="1"/>
</dbReference>
<protein>
    <submittedName>
        <fullName evidence="1">HAD-superfamily phosphatase subfamily IIIA</fullName>
    </submittedName>
</protein>
<dbReference type="GO" id="GO:0008962">
    <property type="term" value="F:phosphatidylglycerophosphatase activity"/>
    <property type="evidence" value="ECO:0007669"/>
    <property type="project" value="InterPro"/>
</dbReference>
<dbReference type="NCBIfam" id="TIGR01668">
    <property type="entry name" value="YqeG_hyp_ppase"/>
    <property type="match status" value="1"/>
</dbReference>
<dbReference type="Pfam" id="PF09419">
    <property type="entry name" value="PGP_phosphatase"/>
    <property type="match status" value="1"/>
</dbReference>
<dbReference type="SUPFAM" id="SSF56784">
    <property type="entry name" value="HAD-like"/>
    <property type="match status" value="1"/>
</dbReference>
<dbReference type="InterPro" id="IPR023214">
    <property type="entry name" value="HAD_sf"/>
</dbReference>
<dbReference type="CDD" id="cd16416">
    <property type="entry name" value="HAD_BsYqeG-like"/>
    <property type="match status" value="1"/>
</dbReference>
<dbReference type="HOGENOM" id="CLU_056221_4_0_9"/>
<dbReference type="EMBL" id="CP000448">
    <property type="protein sequence ID" value="ABI67857.1"/>
    <property type="molecule type" value="Genomic_DNA"/>
</dbReference>
<dbReference type="InterPro" id="IPR006549">
    <property type="entry name" value="HAD-SF_hydro_IIIA"/>
</dbReference>
<accession>Q0AZJ7</accession>
<dbReference type="eggNOG" id="COG2179">
    <property type="taxonomic scope" value="Bacteria"/>
</dbReference>
<proteinExistence type="predicted"/>
<gene>
    <name evidence="1" type="ordered locus">Swol_0523</name>
</gene>
<dbReference type="Proteomes" id="UP000001968">
    <property type="component" value="Chromosome"/>
</dbReference>
<dbReference type="NCBIfam" id="TIGR01662">
    <property type="entry name" value="HAD-SF-IIIA"/>
    <property type="match status" value="1"/>
</dbReference>
<evidence type="ECO:0000313" key="1">
    <source>
        <dbReference type="EMBL" id="ABI67857.1"/>
    </source>
</evidence>
<dbReference type="KEGG" id="swo:Swol_0523"/>
<evidence type="ECO:0000313" key="2">
    <source>
        <dbReference type="Proteomes" id="UP000001968"/>
    </source>
</evidence>
<dbReference type="InterPro" id="IPR036412">
    <property type="entry name" value="HAD-like_sf"/>
</dbReference>
<organism evidence="1 2">
    <name type="scientific">Syntrophomonas wolfei subsp. wolfei (strain DSM 2245B / Goettingen)</name>
    <dbReference type="NCBI Taxonomy" id="335541"/>
    <lineage>
        <taxon>Bacteria</taxon>
        <taxon>Bacillati</taxon>
        <taxon>Bacillota</taxon>
        <taxon>Clostridia</taxon>
        <taxon>Eubacteriales</taxon>
        <taxon>Syntrophomonadaceae</taxon>
        <taxon>Syntrophomonas</taxon>
    </lineage>
</organism>